<dbReference type="InterPro" id="IPR005181">
    <property type="entry name" value="SASA"/>
</dbReference>
<evidence type="ECO:0000259" key="3">
    <source>
        <dbReference type="Pfam" id="PF03629"/>
    </source>
</evidence>
<dbReference type="OrthoDB" id="1488710at2"/>
<dbReference type="NCBIfam" id="TIGR04183">
    <property type="entry name" value="Por_Secre_tail"/>
    <property type="match status" value="1"/>
</dbReference>
<evidence type="ECO:0000256" key="1">
    <source>
        <dbReference type="ARBA" id="ARBA00022801"/>
    </source>
</evidence>
<feature type="signal peptide" evidence="2">
    <location>
        <begin position="1"/>
        <end position="22"/>
    </location>
</feature>
<name>A0A1I2HM42_9BACT</name>
<keyword evidence="2" id="KW-0732">Signal</keyword>
<dbReference type="Pfam" id="PF03629">
    <property type="entry name" value="SASA"/>
    <property type="match status" value="1"/>
</dbReference>
<evidence type="ECO:0000256" key="2">
    <source>
        <dbReference type="SAM" id="SignalP"/>
    </source>
</evidence>
<evidence type="ECO:0000313" key="5">
    <source>
        <dbReference type="EMBL" id="SFF30513.1"/>
    </source>
</evidence>
<dbReference type="EMBL" id="FOLQ01000045">
    <property type="protein sequence ID" value="SFF30513.1"/>
    <property type="molecule type" value="Genomic_DNA"/>
</dbReference>
<keyword evidence="6" id="KW-1185">Reference proteome</keyword>
<dbReference type="Pfam" id="PF18962">
    <property type="entry name" value="Por_Secre_tail"/>
    <property type="match status" value="1"/>
</dbReference>
<dbReference type="InterPro" id="IPR036514">
    <property type="entry name" value="SGNH_hydro_sf"/>
</dbReference>
<dbReference type="SUPFAM" id="SSF52266">
    <property type="entry name" value="SGNH hydrolase"/>
    <property type="match status" value="1"/>
</dbReference>
<dbReference type="Gene3D" id="3.40.50.1110">
    <property type="entry name" value="SGNH hydrolase"/>
    <property type="match status" value="1"/>
</dbReference>
<feature type="chain" id="PRO_5011572174" evidence="2">
    <location>
        <begin position="23"/>
        <end position="992"/>
    </location>
</feature>
<accession>A0A1I2HM42</accession>
<dbReference type="RefSeq" id="WP_093835003.1">
    <property type="nucleotide sequence ID" value="NZ_FOLQ01000045.1"/>
</dbReference>
<gene>
    <name evidence="5" type="ORF">SAMN05216167_1454</name>
</gene>
<protein>
    <submittedName>
        <fullName evidence="5">Por secretion system C-terminal sorting domain-containing protein</fullName>
    </submittedName>
</protein>
<dbReference type="InterPro" id="IPR026444">
    <property type="entry name" value="Secre_tail"/>
</dbReference>
<keyword evidence="1" id="KW-0378">Hydrolase</keyword>
<sequence length="992" mass="106795">MKYFWRICSTAFLVLISFWSTAQIQVTFPSSRAVFQRSNANQATVRVSGYYTTSITRIEGRLVARDGLGTTTDWLTLQDNPAGGVYTGDITGTGGWYNLEVRALNGSQPVGNTTTVERVGIGEVFIVAGQSNARGVHQIAPNPRNDLVNCVNSNYTEGFPNDPPKPVFTQLDNSAGFTMAPRGVGSWCWGQLGDMLVKRLRVPIMFFNAAFEGTAVRNWRESAPEGGTAYSVYIGVPYAPRQPYINLKVALQFYANMLGVRAVLWHQGEADNFTNTPTQDYVNDLQFTIRQARQDFNRNMSWVVARATYSDYYGGPDAAVISAQNQVISATPNVFTGPNTDGIQIPRNRPPLSDQLLDGVHFDFNGLVEVANAWSTSLDESFFQSSTPIGPALPPTVSVACAANNTLRLTVNGNFPTVQWASGESGSTITKGAGTYSAKIKDALGNTFFSPQIRVSEAPVAAVVGNGPPSICFGSNLSLTTNYDNVTWINQQTNSTVSSSRSFATGTEGAYFVRYRDVSGCEFTSNTLTATLKPLPATPAIVNDKPTTFCQGDNTVLRTSTDIDRYTWSDGQQNKVVTVGASGAYFLTVTDQFGCTSAPSNTIAVTANPVPVKPVIATSGPTTFCADRNITLTAPQNEAYQWTSGQTTQRITLTESGNFAVRTRNQFGCSSAQSDPVAIQVNPLPQSPAVSAGGSTTFCDGNRVTLRASSPLDILWTSGQTTKDIVVTSSGNYAAQARDQIGCLSPISTLFAVKVNPLPATPTILASPDRIICQDDKVTLRVDGPYSVFWSTGDSTQRITTGTAGTYSARVRDVNGCISPQAGNTTVELRPLPAPPTINMIGTYTLEAISTANGTQFRWYRGTDSLAAQSAIIKANQTGLYTARSSTIYSPILTCYSPPSAPFSYTIDLSTKGLSIYPNPNPDRTVTLETQENLVNARVTIFTVTGQQVFSTTVPLFDERKQIVLTGLSSGSYLVRVQAANFDVSKRILVGL</sequence>
<reference evidence="5 6" key="1">
    <citation type="submission" date="2016-10" db="EMBL/GenBank/DDBJ databases">
        <authorList>
            <person name="de Groot N.N."/>
        </authorList>
    </citation>
    <scope>NUCLEOTIDE SEQUENCE [LARGE SCALE GENOMIC DNA]</scope>
    <source>
        <strain evidence="5 6">DSM 26130</strain>
    </source>
</reference>
<proteinExistence type="predicted"/>
<feature type="domain" description="Secretion system C-terminal sorting" evidence="4">
    <location>
        <begin position="916"/>
        <end position="990"/>
    </location>
</feature>
<dbReference type="STRING" id="662367.SAMN05216167_1454"/>
<evidence type="ECO:0000259" key="4">
    <source>
        <dbReference type="Pfam" id="PF18962"/>
    </source>
</evidence>
<dbReference type="GO" id="GO:0016788">
    <property type="term" value="F:hydrolase activity, acting on ester bonds"/>
    <property type="evidence" value="ECO:0007669"/>
    <property type="project" value="UniProtKB-ARBA"/>
</dbReference>
<dbReference type="AlphaFoldDB" id="A0A1I2HM42"/>
<feature type="domain" description="Sialate O-acetylesterase" evidence="3">
    <location>
        <begin position="123"/>
        <end position="335"/>
    </location>
</feature>
<dbReference type="Proteomes" id="UP000198598">
    <property type="component" value="Unassembled WGS sequence"/>
</dbReference>
<organism evidence="5 6">
    <name type="scientific">Spirosoma endophyticum</name>
    <dbReference type="NCBI Taxonomy" id="662367"/>
    <lineage>
        <taxon>Bacteria</taxon>
        <taxon>Pseudomonadati</taxon>
        <taxon>Bacteroidota</taxon>
        <taxon>Cytophagia</taxon>
        <taxon>Cytophagales</taxon>
        <taxon>Cytophagaceae</taxon>
        <taxon>Spirosoma</taxon>
    </lineage>
</organism>
<evidence type="ECO:0000313" key="6">
    <source>
        <dbReference type="Proteomes" id="UP000198598"/>
    </source>
</evidence>